<dbReference type="GO" id="GO:0005829">
    <property type="term" value="C:cytosol"/>
    <property type="evidence" value="ECO:0007669"/>
    <property type="project" value="TreeGrafter"/>
</dbReference>
<reference evidence="6 7" key="1">
    <citation type="journal article" date="2020" name="Nat. Food">
        <title>A phased Vanilla planifolia genome enables genetic improvement of flavour and production.</title>
        <authorList>
            <person name="Hasing T."/>
            <person name="Tang H."/>
            <person name="Brym M."/>
            <person name="Khazi F."/>
            <person name="Huang T."/>
            <person name="Chambers A.H."/>
        </authorList>
    </citation>
    <scope>NUCLEOTIDE SEQUENCE [LARGE SCALE GENOMIC DNA]</scope>
    <source>
        <tissue evidence="6">Leaf</tissue>
    </source>
</reference>
<dbReference type="InterPro" id="IPR000504">
    <property type="entry name" value="RRM_dom"/>
</dbReference>
<dbReference type="FunFam" id="3.10.450.50:FF:000003">
    <property type="entry name" value="Nuclear transport factor 2 family protein"/>
    <property type="match status" value="1"/>
</dbReference>
<evidence type="ECO:0000313" key="6">
    <source>
        <dbReference type="EMBL" id="KAG0494940.1"/>
    </source>
</evidence>
<feature type="region of interest" description="Disordered" evidence="3">
    <location>
        <begin position="379"/>
        <end position="471"/>
    </location>
</feature>
<dbReference type="Pfam" id="PF02136">
    <property type="entry name" value="NTF2"/>
    <property type="match status" value="1"/>
</dbReference>
<dbReference type="SMART" id="SM00360">
    <property type="entry name" value="RRM"/>
    <property type="match status" value="1"/>
</dbReference>
<dbReference type="FunFam" id="3.30.70.330:FF:000589">
    <property type="entry name" value="RNA-binding protein-like"/>
    <property type="match status" value="1"/>
</dbReference>
<dbReference type="PROSITE" id="PS50177">
    <property type="entry name" value="NTF2_DOMAIN"/>
    <property type="match status" value="1"/>
</dbReference>
<feature type="compositionally biased region" description="Gly residues" evidence="3">
    <location>
        <begin position="426"/>
        <end position="443"/>
    </location>
</feature>
<keyword evidence="1 2" id="KW-0694">RNA-binding</keyword>
<gene>
    <name evidence="6" type="ORF">HPP92_005934</name>
</gene>
<feature type="compositionally biased region" description="Basic and acidic residues" evidence="3">
    <location>
        <begin position="157"/>
        <end position="169"/>
    </location>
</feature>
<feature type="compositionally biased region" description="Gly residues" evidence="3">
    <location>
        <begin position="394"/>
        <end position="418"/>
    </location>
</feature>
<dbReference type="OrthoDB" id="339151at2759"/>
<dbReference type="InterPro" id="IPR002075">
    <property type="entry name" value="NTF2_dom"/>
</dbReference>
<dbReference type="Gene3D" id="3.30.70.330">
    <property type="match status" value="1"/>
</dbReference>
<organism evidence="6 7">
    <name type="scientific">Vanilla planifolia</name>
    <name type="common">Vanilla</name>
    <dbReference type="NCBI Taxonomy" id="51239"/>
    <lineage>
        <taxon>Eukaryota</taxon>
        <taxon>Viridiplantae</taxon>
        <taxon>Streptophyta</taxon>
        <taxon>Embryophyta</taxon>
        <taxon>Tracheophyta</taxon>
        <taxon>Spermatophyta</taxon>
        <taxon>Magnoliopsida</taxon>
        <taxon>Liliopsida</taxon>
        <taxon>Asparagales</taxon>
        <taxon>Orchidaceae</taxon>
        <taxon>Vanilloideae</taxon>
        <taxon>Vanilleae</taxon>
        <taxon>Vanilla</taxon>
    </lineage>
</organism>
<feature type="domain" description="RRM" evidence="4">
    <location>
        <begin position="303"/>
        <end position="380"/>
    </location>
</feature>
<dbReference type="Proteomes" id="UP000639772">
    <property type="component" value="Unassembled WGS sequence"/>
</dbReference>
<dbReference type="GO" id="GO:0003729">
    <property type="term" value="F:mRNA binding"/>
    <property type="evidence" value="ECO:0007669"/>
    <property type="project" value="TreeGrafter"/>
</dbReference>
<sequence length="471" mass="50546">MASQQPAVAASTPSAHVVGNAFVQQFFLILHKSPGDVHRFYQEGSKLGRPGDNGEMSTSSTLQSIDEKILSMGFGGCRAQIKTVDAQESLNGGVLVLVTGYLFGKDDVRRDFAQTFFLATQDKGYYVLNDIFRYVEETDQQQEDHAFANETDSPISPEHDTDHTEEHLAPEQSVEVVEEDEINHAEVYDPSEHEEESALDEELPVEEVIDEIPSVLQPAVADPGPSTAPEQKKSYASIVKVMSENPAPLSVPTFAPIRATPPSSERVVPAIHAPPPTPPAEVPAPGSYVAESNNLQESETDGHSIYIKNLPLNATALQLEEEFKKFGPIKPNGIQVRSNKLQGFCFGFVEYEVATAVQSAKEASPILIGGRQAYVEEKRTTGSRVNNRGRFAPGRGGGFRGDGVRGRGGYGGGRGYGRGDYNNSYGGRGGVRGGGPSGRGGDMGYQRVDHSGTAAERGSRAGSLPRVPASA</sequence>
<dbReference type="AlphaFoldDB" id="A0A835RUX9"/>
<dbReference type="InterPro" id="IPR018222">
    <property type="entry name" value="Nuclear_transport_factor_2_euk"/>
</dbReference>
<evidence type="ECO:0000256" key="2">
    <source>
        <dbReference type="PROSITE-ProRule" id="PRU00176"/>
    </source>
</evidence>
<dbReference type="SUPFAM" id="SSF54928">
    <property type="entry name" value="RNA-binding domain, RBD"/>
    <property type="match status" value="1"/>
</dbReference>
<name>A0A835RUX9_VANPL</name>
<accession>A0A835RUX9</accession>
<dbReference type="PANTHER" id="PTHR10693:SF20">
    <property type="entry name" value="AT27578P"/>
    <property type="match status" value="1"/>
</dbReference>
<proteinExistence type="predicted"/>
<protein>
    <submittedName>
        <fullName evidence="6">Uncharacterized protein</fullName>
    </submittedName>
</protein>
<dbReference type="Pfam" id="PF00076">
    <property type="entry name" value="RRM_1"/>
    <property type="match status" value="1"/>
</dbReference>
<feature type="domain" description="NTF2" evidence="5">
    <location>
        <begin position="18"/>
        <end position="134"/>
    </location>
</feature>
<comment type="caution">
    <text evidence="6">The sequence shown here is derived from an EMBL/GenBank/DDBJ whole genome shotgun (WGS) entry which is preliminary data.</text>
</comment>
<dbReference type="InterPro" id="IPR032710">
    <property type="entry name" value="NTF2-like_dom_sf"/>
</dbReference>
<evidence type="ECO:0000259" key="4">
    <source>
        <dbReference type="PROSITE" id="PS50102"/>
    </source>
</evidence>
<dbReference type="CDD" id="cd00780">
    <property type="entry name" value="NTF2"/>
    <property type="match status" value="1"/>
</dbReference>
<dbReference type="InterPro" id="IPR035979">
    <property type="entry name" value="RBD_domain_sf"/>
</dbReference>
<evidence type="ECO:0000313" key="7">
    <source>
        <dbReference type="Proteomes" id="UP000639772"/>
    </source>
</evidence>
<dbReference type="CDD" id="cd00590">
    <property type="entry name" value="RRM_SF"/>
    <property type="match status" value="1"/>
</dbReference>
<dbReference type="PANTHER" id="PTHR10693">
    <property type="entry name" value="RAS GTPASE-ACTIVATING PROTEIN-BINDING PROTEIN"/>
    <property type="match status" value="1"/>
</dbReference>
<evidence type="ECO:0000259" key="5">
    <source>
        <dbReference type="PROSITE" id="PS50177"/>
    </source>
</evidence>
<dbReference type="SUPFAM" id="SSF54427">
    <property type="entry name" value="NTF2-like"/>
    <property type="match status" value="1"/>
</dbReference>
<dbReference type="Gene3D" id="3.10.450.50">
    <property type="match status" value="1"/>
</dbReference>
<dbReference type="InterPro" id="IPR012677">
    <property type="entry name" value="Nucleotide-bd_a/b_plait_sf"/>
</dbReference>
<evidence type="ECO:0000256" key="3">
    <source>
        <dbReference type="SAM" id="MobiDB-lite"/>
    </source>
</evidence>
<evidence type="ECO:0000256" key="1">
    <source>
        <dbReference type="ARBA" id="ARBA00022884"/>
    </source>
</evidence>
<feature type="region of interest" description="Disordered" evidence="3">
    <location>
        <begin position="150"/>
        <end position="173"/>
    </location>
</feature>
<dbReference type="EMBL" id="JADCNM010000002">
    <property type="protein sequence ID" value="KAG0494940.1"/>
    <property type="molecule type" value="Genomic_DNA"/>
</dbReference>
<dbReference type="GO" id="GO:1990904">
    <property type="term" value="C:ribonucleoprotein complex"/>
    <property type="evidence" value="ECO:0007669"/>
    <property type="project" value="TreeGrafter"/>
</dbReference>
<dbReference type="InterPro" id="IPR039539">
    <property type="entry name" value="Ras_GTPase_bind_prot"/>
</dbReference>
<dbReference type="PROSITE" id="PS50102">
    <property type="entry name" value="RRM"/>
    <property type="match status" value="1"/>
</dbReference>